<dbReference type="Proteomes" id="UP001243330">
    <property type="component" value="Unassembled WGS sequence"/>
</dbReference>
<evidence type="ECO:0000313" key="3">
    <source>
        <dbReference type="EMBL" id="KAK1850617.1"/>
    </source>
</evidence>
<feature type="region of interest" description="Disordered" evidence="1">
    <location>
        <begin position="1"/>
        <end position="35"/>
    </location>
</feature>
<comment type="caution">
    <text evidence="3">The sequence shown here is derived from an EMBL/GenBank/DDBJ whole genome shotgun (WGS) entry which is preliminary data.</text>
</comment>
<sequence>MAAPQPVTPQQVSPEVFSSVQQQQQQQHHGLPVKTETVGVTELQSYLSANESPGETEEPPIGSWFRRNRQKAIIFGVVFFAIVIIIVIGVAAGVSTQHSSPSGSSASTSNSGSGSGNSDGTTTTTTAAAHTTTSSSSKCHPGGMQCNSSGDCSIISEFSQCKRACNGFYYCT</sequence>
<proteinExistence type="predicted"/>
<keyword evidence="2" id="KW-1133">Transmembrane helix</keyword>
<dbReference type="EMBL" id="JAQOWY010000115">
    <property type="protein sequence ID" value="KAK1850617.1"/>
    <property type="molecule type" value="Genomic_DNA"/>
</dbReference>
<feature type="compositionally biased region" description="Low complexity" evidence="1">
    <location>
        <begin position="10"/>
        <end position="27"/>
    </location>
</feature>
<feature type="region of interest" description="Disordered" evidence="1">
    <location>
        <begin position="97"/>
        <end position="142"/>
    </location>
</feature>
<evidence type="ECO:0000256" key="1">
    <source>
        <dbReference type="SAM" id="MobiDB-lite"/>
    </source>
</evidence>
<dbReference type="Pfam" id="PF21827">
    <property type="entry name" value="New_glue"/>
    <property type="match status" value="1"/>
</dbReference>
<accession>A0AAD9AN17</accession>
<reference evidence="3" key="1">
    <citation type="submission" date="2023-01" db="EMBL/GenBank/DDBJ databases">
        <title>Colletotrichum chrysophilum M932 genome sequence.</title>
        <authorList>
            <person name="Baroncelli R."/>
        </authorList>
    </citation>
    <scope>NUCLEOTIDE SEQUENCE</scope>
    <source>
        <strain evidence="3">M932</strain>
    </source>
</reference>
<keyword evidence="2" id="KW-0812">Transmembrane</keyword>
<name>A0AAD9AN17_9PEZI</name>
<feature type="transmembrane region" description="Helical" evidence="2">
    <location>
        <begin position="72"/>
        <end position="94"/>
    </location>
</feature>
<organism evidence="3 4">
    <name type="scientific">Colletotrichum chrysophilum</name>
    <dbReference type="NCBI Taxonomy" id="1836956"/>
    <lineage>
        <taxon>Eukaryota</taxon>
        <taxon>Fungi</taxon>
        <taxon>Dikarya</taxon>
        <taxon>Ascomycota</taxon>
        <taxon>Pezizomycotina</taxon>
        <taxon>Sordariomycetes</taxon>
        <taxon>Hypocreomycetidae</taxon>
        <taxon>Glomerellales</taxon>
        <taxon>Glomerellaceae</taxon>
        <taxon>Colletotrichum</taxon>
        <taxon>Colletotrichum gloeosporioides species complex</taxon>
    </lineage>
</organism>
<evidence type="ECO:0000313" key="4">
    <source>
        <dbReference type="Proteomes" id="UP001243330"/>
    </source>
</evidence>
<dbReference type="AlphaFoldDB" id="A0AAD9AN17"/>
<dbReference type="InterPro" id="IPR054054">
    <property type="entry name" value="Ng_1-3-like"/>
</dbReference>
<keyword evidence="2" id="KW-0472">Membrane</keyword>
<gene>
    <name evidence="3" type="ORF">CCHR01_06776</name>
</gene>
<evidence type="ECO:0000256" key="2">
    <source>
        <dbReference type="SAM" id="Phobius"/>
    </source>
</evidence>
<protein>
    <submittedName>
        <fullName evidence="3">Uncharacterized protein</fullName>
    </submittedName>
</protein>
<keyword evidence="4" id="KW-1185">Reference proteome</keyword>
<feature type="compositionally biased region" description="Low complexity" evidence="1">
    <location>
        <begin position="97"/>
        <end position="137"/>
    </location>
</feature>